<sequence length="57" mass="7002">EKYLIGQCRNLIKEIYKEKKSTKYVFCDYVEVDFVKVIVRNLYNIINNKFLYIERFG</sequence>
<protein>
    <submittedName>
        <fullName evidence="1">15550_t:CDS:1</fullName>
    </submittedName>
</protein>
<dbReference type="EMBL" id="CAJVPY010059305">
    <property type="protein sequence ID" value="CAG8820394.1"/>
    <property type="molecule type" value="Genomic_DNA"/>
</dbReference>
<comment type="caution">
    <text evidence="1">The sequence shown here is derived from an EMBL/GenBank/DDBJ whole genome shotgun (WGS) entry which is preliminary data.</text>
</comment>
<organism evidence="1 2">
    <name type="scientific">Dentiscutata erythropus</name>
    <dbReference type="NCBI Taxonomy" id="1348616"/>
    <lineage>
        <taxon>Eukaryota</taxon>
        <taxon>Fungi</taxon>
        <taxon>Fungi incertae sedis</taxon>
        <taxon>Mucoromycota</taxon>
        <taxon>Glomeromycotina</taxon>
        <taxon>Glomeromycetes</taxon>
        <taxon>Diversisporales</taxon>
        <taxon>Gigasporaceae</taxon>
        <taxon>Dentiscutata</taxon>
    </lineage>
</organism>
<keyword evidence="2" id="KW-1185">Reference proteome</keyword>
<accession>A0A9N9PHD5</accession>
<name>A0A9N9PHD5_9GLOM</name>
<feature type="non-terminal residue" evidence="1">
    <location>
        <position position="1"/>
    </location>
</feature>
<dbReference type="OrthoDB" id="2488817at2759"/>
<proteinExistence type="predicted"/>
<evidence type="ECO:0000313" key="1">
    <source>
        <dbReference type="EMBL" id="CAG8820394.1"/>
    </source>
</evidence>
<gene>
    <name evidence="1" type="ORF">DERYTH_LOCUS26947</name>
</gene>
<dbReference type="AlphaFoldDB" id="A0A9N9PHD5"/>
<dbReference type="Proteomes" id="UP000789405">
    <property type="component" value="Unassembled WGS sequence"/>
</dbReference>
<reference evidence="1" key="1">
    <citation type="submission" date="2021-06" db="EMBL/GenBank/DDBJ databases">
        <authorList>
            <person name="Kallberg Y."/>
            <person name="Tangrot J."/>
            <person name="Rosling A."/>
        </authorList>
    </citation>
    <scope>NUCLEOTIDE SEQUENCE</scope>
    <source>
        <strain evidence="1">MA453B</strain>
    </source>
</reference>
<feature type="non-terminal residue" evidence="1">
    <location>
        <position position="57"/>
    </location>
</feature>
<evidence type="ECO:0000313" key="2">
    <source>
        <dbReference type="Proteomes" id="UP000789405"/>
    </source>
</evidence>